<accession>A0ABP5UAL5</accession>
<comment type="caution">
    <text evidence="2">The sequence shown here is derived from an EMBL/GenBank/DDBJ whole genome shotgun (WGS) entry which is preliminary data.</text>
</comment>
<dbReference type="Proteomes" id="UP001501444">
    <property type="component" value="Unassembled WGS sequence"/>
</dbReference>
<gene>
    <name evidence="2" type="ORF">GCM10010170_078200</name>
</gene>
<evidence type="ECO:0000313" key="3">
    <source>
        <dbReference type="Proteomes" id="UP001501444"/>
    </source>
</evidence>
<feature type="region of interest" description="Disordered" evidence="1">
    <location>
        <begin position="336"/>
        <end position="355"/>
    </location>
</feature>
<name>A0ABP5UAL5_9ACTN</name>
<evidence type="ECO:0000256" key="1">
    <source>
        <dbReference type="SAM" id="MobiDB-lite"/>
    </source>
</evidence>
<sequence>MNTVLDGGSVRIRAKARAIAAASLAALAIAPLTACKSADSSAGAASAPSASVGATATTTTAAGGIGKEDLGNATLSVPAWPKGFADSCPTGSVKLDAGKHGILQLQGEPAYADVDHDGTAETVVLLSCSPQGQDYKVLALRRDAQGKIVTLGQVVGSAGNTGKQGADIETIWAIQAGENGQVRVDVGEYRPCCDAAQASQHQWRTYGWNGSAFTQTGGPTSFAANPNVTDLSISAERLTMTATGSGSWEGTVKVTVKNNGQFATPGKLRLSFGLPSGLTAQSTPDCTIQPGVEPVPCLADSVPAGGTRVVTLKISATTQPPASQFDVWAAAADDQGRTYPDRKESVTTKVQLARA</sequence>
<dbReference type="EMBL" id="BAAARV010000077">
    <property type="protein sequence ID" value="GAA2374871.1"/>
    <property type="molecule type" value="Genomic_DNA"/>
</dbReference>
<protein>
    <recommendedName>
        <fullName evidence="4">DUF11 domain-containing protein</fullName>
    </recommendedName>
</protein>
<evidence type="ECO:0000313" key="2">
    <source>
        <dbReference type="EMBL" id="GAA2374871.1"/>
    </source>
</evidence>
<reference evidence="3" key="1">
    <citation type="journal article" date="2019" name="Int. J. Syst. Evol. Microbiol.">
        <title>The Global Catalogue of Microorganisms (GCM) 10K type strain sequencing project: providing services to taxonomists for standard genome sequencing and annotation.</title>
        <authorList>
            <consortium name="The Broad Institute Genomics Platform"/>
            <consortium name="The Broad Institute Genome Sequencing Center for Infectious Disease"/>
            <person name="Wu L."/>
            <person name="Ma J."/>
        </authorList>
    </citation>
    <scope>NUCLEOTIDE SEQUENCE [LARGE SCALE GENOMIC DNA]</scope>
    <source>
        <strain evidence="3">JCM 3272</strain>
    </source>
</reference>
<organism evidence="2 3">
    <name type="scientific">Dactylosporangium salmoneum</name>
    <dbReference type="NCBI Taxonomy" id="53361"/>
    <lineage>
        <taxon>Bacteria</taxon>
        <taxon>Bacillati</taxon>
        <taxon>Actinomycetota</taxon>
        <taxon>Actinomycetes</taxon>
        <taxon>Micromonosporales</taxon>
        <taxon>Micromonosporaceae</taxon>
        <taxon>Dactylosporangium</taxon>
    </lineage>
</organism>
<dbReference type="RefSeq" id="WP_344617683.1">
    <property type="nucleotide sequence ID" value="NZ_BAAARV010000077.1"/>
</dbReference>
<proteinExistence type="predicted"/>
<feature type="compositionally biased region" description="Basic and acidic residues" evidence="1">
    <location>
        <begin position="336"/>
        <end position="346"/>
    </location>
</feature>
<keyword evidence="3" id="KW-1185">Reference proteome</keyword>
<evidence type="ECO:0008006" key="4">
    <source>
        <dbReference type="Google" id="ProtNLM"/>
    </source>
</evidence>